<dbReference type="AlphaFoldDB" id="A0AAN7TN66"/>
<dbReference type="Gene3D" id="3.90.640.10">
    <property type="entry name" value="Actin, Chain A, domain 4"/>
    <property type="match status" value="1"/>
</dbReference>
<reference evidence="2 3" key="1">
    <citation type="submission" date="2023-11" db="EMBL/GenBank/DDBJ databases">
        <title>Dfirmibasis_genome.</title>
        <authorList>
            <person name="Edelbroek B."/>
            <person name="Kjellin J."/>
            <person name="Jerlstrom-Hultqvist J."/>
            <person name="Soderbom F."/>
        </authorList>
    </citation>
    <scope>NUCLEOTIDE SEQUENCE [LARGE SCALE GENOMIC DNA]</scope>
    <source>
        <strain evidence="2 3">TNS-C-14</strain>
    </source>
</reference>
<proteinExistence type="inferred from homology"/>
<sequence length="355" mass="40122">MADKKIIIDFGSGWTKCGFEGEVTPSVECLTIVGHPNKEGDNKLFYGKEAVARFSTSKLVYPIKSGIVCNWEDMEKFIENTFYYKLRVEPQYHSVFLTETTMNTNENRNKMAEIMFETYDIPSIKIANQQKLSFDHLSPSNKTGTIVDMGDDSINIVPFVDGTIIKDSVVTVDFGGRNLTGYLAALLFQNGYSFSTVADHQIVRQIKEKHSFIEMDYDKPVNTKKQSFSYPGLSDIQIDARYLYGCPEPLFRPSLIGFDSTDSLCNSTYSSIMKCDEKHHQSLFSNIILSGGSSMFNGIKERLESEISKLNTSNNKINIICSKDRKHSNWFGASKSITTTDNWVSKEQFTEKGIL</sequence>
<keyword evidence="3" id="KW-1185">Reference proteome</keyword>
<dbReference type="PANTHER" id="PTHR11937">
    <property type="entry name" value="ACTIN"/>
    <property type="match status" value="1"/>
</dbReference>
<comment type="similarity">
    <text evidence="1">Belongs to the actin family.</text>
</comment>
<dbReference type="InterPro" id="IPR004000">
    <property type="entry name" value="Actin"/>
</dbReference>
<evidence type="ECO:0000256" key="1">
    <source>
        <dbReference type="RuleBase" id="RU000487"/>
    </source>
</evidence>
<protein>
    <recommendedName>
        <fullName evidence="4">Actin-like protein</fullName>
    </recommendedName>
</protein>
<dbReference type="Pfam" id="PF00022">
    <property type="entry name" value="Actin"/>
    <property type="match status" value="1"/>
</dbReference>
<dbReference type="SMART" id="SM00268">
    <property type="entry name" value="ACTIN"/>
    <property type="match status" value="1"/>
</dbReference>
<organism evidence="2 3">
    <name type="scientific">Dictyostelium firmibasis</name>
    <dbReference type="NCBI Taxonomy" id="79012"/>
    <lineage>
        <taxon>Eukaryota</taxon>
        <taxon>Amoebozoa</taxon>
        <taxon>Evosea</taxon>
        <taxon>Eumycetozoa</taxon>
        <taxon>Dictyostelia</taxon>
        <taxon>Dictyosteliales</taxon>
        <taxon>Dictyosteliaceae</taxon>
        <taxon>Dictyostelium</taxon>
    </lineage>
</organism>
<evidence type="ECO:0000313" key="3">
    <source>
        <dbReference type="Proteomes" id="UP001344447"/>
    </source>
</evidence>
<dbReference type="SUPFAM" id="SSF53067">
    <property type="entry name" value="Actin-like ATPase domain"/>
    <property type="match status" value="2"/>
</dbReference>
<dbReference type="Proteomes" id="UP001344447">
    <property type="component" value="Unassembled WGS sequence"/>
</dbReference>
<gene>
    <name evidence="2" type="ORF">RB653_007162</name>
</gene>
<comment type="caution">
    <text evidence="2">The sequence shown here is derived from an EMBL/GenBank/DDBJ whole genome shotgun (WGS) entry which is preliminary data.</text>
</comment>
<evidence type="ECO:0000313" key="2">
    <source>
        <dbReference type="EMBL" id="KAK5576024.1"/>
    </source>
</evidence>
<dbReference type="PRINTS" id="PR00190">
    <property type="entry name" value="ACTIN"/>
</dbReference>
<accession>A0AAN7TN66</accession>
<dbReference type="EMBL" id="JAVFKY010000005">
    <property type="protein sequence ID" value="KAK5576024.1"/>
    <property type="molecule type" value="Genomic_DNA"/>
</dbReference>
<evidence type="ECO:0008006" key="4">
    <source>
        <dbReference type="Google" id="ProtNLM"/>
    </source>
</evidence>
<dbReference type="Gene3D" id="3.30.420.40">
    <property type="match status" value="2"/>
</dbReference>
<dbReference type="InterPro" id="IPR043129">
    <property type="entry name" value="ATPase_NBD"/>
</dbReference>
<dbReference type="FunFam" id="3.30.420.40:FF:000050">
    <property type="entry name" value="Actin, alpha skeletal muscle"/>
    <property type="match status" value="1"/>
</dbReference>
<name>A0AAN7TN66_9MYCE</name>